<gene>
    <name evidence="2" type="ORF">J2781_000590</name>
</gene>
<dbReference type="GO" id="GO:0008999">
    <property type="term" value="F:protein-N-terminal-alanine acetyltransferase activity"/>
    <property type="evidence" value="ECO:0007669"/>
    <property type="project" value="UniProtKB-EC"/>
</dbReference>
<dbReference type="RefSeq" id="WP_309803967.1">
    <property type="nucleotide sequence ID" value="NZ_JAVDQS010000001.1"/>
</dbReference>
<evidence type="ECO:0000313" key="3">
    <source>
        <dbReference type="Proteomes" id="UP001184853"/>
    </source>
</evidence>
<dbReference type="PANTHER" id="PTHR43792">
    <property type="entry name" value="GNAT FAMILY, PUTATIVE (AFU_ORTHOLOGUE AFUA_3G00765)-RELATED-RELATED"/>
    <property type="match status" value="1"/>
</dbReference>
<keyword evidence="3" id="KW-1185">Reference proteome</keyword>
<sequence>MDKKNVKNTQYNQMKLPPYSNFPNIKGEKISLRQIEKSDLEDIIEISFYDAVQATTAEIAGEMQTKINNDYKEGNTVHWGIVENSTGKIAGTCGYYRGFENAAGELGCVLLPQFRGQGFMTMAMQLAIDFGLNNMGLQRIWAITTKQNSQAISLLERLQFIKTTEIGDDEIEYELRIERSL</sequence>
<evidence type="ECO:0000313" key="2">
    <source>
        <dbReference type="EMBL" id="MDR6403686.1"/>
    </source>
</evidence>
<organism evidence="2 3">
    <name type="scientific">Chryseobacterium geocarposphaerae</name>
    <dbReference type="NCBI Taxonomy" id="1416776"/>
    <lineage>
        <taxon>Bacteria</taxon>
        <taxon>Pseudomonadati</taxon>
        <taxon>Bacteroidota</taxon>
        <taxon>Flavobacteriia</taxon>
        <taxon>Flavobacteriales</taxon>
        <taxon>Weeksellaceae</taxon>
        <taxon>Chryseobacterium group</taxon>
        <taxon>Chryseobacterium</taxon>
    </lineage>
</organism>
<proteinExistence type="predicted"/>
<keyword evidence="2" id="KW-0808">Transferase</keyword>
<dbReference type="PROSITE" id="PS51186">
    <property type="entry name" value="GNAT"/>
    <property type="match status" value="1"/>
</dbReference>
<dbReference type="SUPFAM" id="SSF55729">
    <property type="entry name" value="Acyl-CoA N-acyltransferases (Nat)"/>
    <property type="match status" value="1"/>
</dbReference>
<dbReference type="EMBL" id="JAVDQS010000001">
    <property type="protein sequence ID" value="MDR6403686.1"/>
    <property type="molecule type" value="Genomic_DNA"/>
</dbReference>
<dbReference type="Pfam" id="PF13302">
    <property type="entry name" value="Acetyltransf_3"/>
    <property type="match status" value="1"/>
</dbReference>
<dbReference type="InterPro" id="IPR000182">
    <property type="entry name" value="GNAT_dom"/>
</dbReference>
<feature type="domain" description="N-acetyltransferase" evidence="1">
    <location>
        <begin position="30"/>
        <end position="181"/>
    </location>
</feature>
<keyword evidence="2" id="KW-0012">Acyltransferase</keyword>
<dbReference type="PANTHER" id="PTHR43792:SF9">
    <property type="entry name" value="RIBOSOMAL-PROTEIN-ALANINE ACETYLTRANSFERASE"/>
    <property type="match status" value="1"/>
</dbReference>
<dbReference type="CDD" id="cd04301">
    <property type="entry name" value="NAT_SF"/>
    <property type="match status" value="1"/>
</dbReference>
<dbReference type="EC" id="2.3.1.267" evidence="2"/>
<name>A0ABU1LAD9_9FLAO</name>
<accession>A0ABU1LAD9</accession>
<evidence type="ECO:0000259" key="1">
    <source>
        <dbReference type="PROSITE" id="PS51186"/>
    </source>
</evidence>
<dbReference type="InterPro" id="IPR051531">
    <property type="entry name" value="N-acetyltransferase"/>
</dbReference>
<reference evidence="2 3" key="1">
    <citation type="submission" date="2023-07" db="EMBL/GenBank/DDBJ databases">
        <title>Sorghum-associated microbial communities from plants grown in Nebraska, USA.</title>
        <authorList>
            <person name="Schachtman D."/>
        </authorList>
    </citation>
    <scope>NUCLEOTIDE SEQUENCE [LARGE SCALE GENOMIC DNA]</scope>
    <source>
        <strain evidence="2 3">DS1709</strain>
    </source>
</reference>
<dbReference type="Gene3D" id="3.40.630.30">
    <property type="match status" value="1"/>
</dbReference>
<dbReference type="InterPro" id="IPR016181">
    <property type="entry name" value="Acyl_CoA_acyltransferase"/>
</dbReference>
<dbReference type="Proteomes" id="UP001184853">
    <property type="component" value="Unassembled WGS sequence"/>
</dbReference>
<protein>
    <submittedName>
        <fullName evidence="2">Ribosomal-protein-alanine N-acetyltransferase</fullName>
        <ecNumber evidence="2">2.3.1.267</ecNumber>
    </submittedName>
</protein>
<comment type="caution">
    <text evidence="2">The sequence shown here is derived from an EMBL/GenBank/DDBJ whole genome shotgun (WGS) entry which is preliminary data.</text>
</comment>